<reference evidence="3 4" key="1">
    <citation type="journal article" date="2019" name="J. Hered.">
        <title>An Improved Genome Assembly for Drosophila navojoa, the Basal Species in the mojavensis Cluster.</title>
        <authorList>
            <person name="Vanderlinde T."/>
            <person name="Dupim E.G."/>
            <person name="Nazario-Yepiz N.O."/>
            <person name="Carvalho A.B."/>
        </authorList>
    </citation>
    <scope>NUCLEOTIDE SEQUENCE [LARGE SCALE GENOMIC DNA]</scope>
    <source>
        <strain evidence="3">Navoj_Jal97</strain>
        <tissue evidence="3">Whole organism</tissue>
    </source>
</reference>
<evidence type="ECO:0000313" key="4">
    <source>
        <dbReference type="Proteomes" id="UP000295192"/>
    </source>
</evidence>
<organism evidence="3 4">
    <name type="scientific">Drosophila navojoa</name>
    <name type="common">Fruit fly</name>
    <dbReference type="NCBI Taxonomy" id="7232"/>
    <lineage>
        <taxon>Eukaryota</taxon>
        <taxon>Metazoa</taxon>
        <taxon>Ecdysozoa</taxon>
        <taxon>Arthropoda</taxon>
        <taxon>Hexapoda</taxon>
        <taxon>Insecta</taxon>
        <taxon>Pterygota</taxon>
        <taxon>Neoptera</taxon>
        <taxon>Endopterygota</taxon>
        <taxon>Diptera</taxon>
        <taxon>Brachycera</taxon>
        <taxon>Muscomorpha</taxon>
        <taxon>Ephydroidea</taxon>
        <taxon>Drosophilidae</taxon>
        <taxon>Drosophila</taxon>
    </lineage>
</organism>
<feature type="chain" id="PRO_5019729133" evidence="2">
    <location>
        <begin position="35"/>
        <end position="70"/>
    </location>
</feature>
<keyword evidence="2" id="KW-0732">Signal</keyword>
<dbReference type="EMBL" id="LSRL02000320">
    <property type="protein sequence ID" value="TDG41683.1"/>
    <property type="molecule type" value="Genomic_DNA"/>
</dbReference>
<comment type="caution">
    <text evidence="3">The sequence shown here is derived from an EMBL/GenBank/DDBJ whole genome shotgun (WGS) entry which is preliminary data.</text>
</comment>
<protein>
    <submittedName>
        <fullName evidence="3">Uncharacterized protein</fullName>
    </submittedName>
</protein>
<gene>
    <name evidence="3" type="ORF">AWZ03_011898</name>
</gene>
<sequence length="70" mass="7458">MTERLKIETHGHVSGSAAALLLLLLLLLPQGALSRRNAIHHAPPSPQSQAAPAMAGETPKHSQPPERQAR</sequence>
<keyword evidence="4" id="KW-1185">Reference proteome</keyword>
<proteinExistence type="predicted"/>
<feature type="signal peptide" evidence="2">
    <location>
        <begin position="1"/>
        <end position="34"/>
    </location>
</feature>
<evidence type="ECO:0000256" key="1">
    <source>
        <dbReference type="SAM" id="MobiDB-lite"/>
    </source>
</evidence>
<evidence type="ECO:0000313" key="3">
    <source>
        <dbReference type="EMBL" id="TDG41683.1"/>
    </source>
</evidence>
<dbReference type="AlphaFoldDB" id="A0A484AZ38"/>
<feature type="compositionally biased region" description="Basic and acidic residues" evidence="1">
    <location>
        <begin position="58"/>
        <end position="70"/>
    </location>
</feature>
<dbReference type="Proteomes" id="UP000295192">
    <property type="component" value="Unassembled WGS sequence"/>
</dbReference>
<feature type="region of interest" description="Disordered" evidence="1">
    <location>
        <begin position="37"/>
        <end position="70"/>
    </location>
</feature>
<name>A0A484AZ38_DRONA</name>
<accession>A0A484AZ38</accession>
<evidence type="ECO:0000256" key="2">
    <source>
        <dbReference type="SAM" id="SignalP"/>
    </source>
</evidence>